<name>A0A7W7T7Q8_9PSEU</name>
<protein>
    <submittedName>
        <fullName evidence="2">Integrase</fullName>
    </submittedName>
</protein>
<dbReference type="InterPro" id="IPR011010">
    <property type="entry name" value="DNA_brk_join_enz"/>
</dbReference>
<organism evidence="2 3">
    <name type="scientific">Saccharothrix violaceirubra</name>
    <dbReference type="NCBI Taxonomy" id="413306"/>
    <lineage>
        <taxon>Bacteria</taxon>
        <taxon>Bacillati</taxon>
        <taxon>Actinomycetota</taxon>
        <taxon>Actinomycetes</taxon>
        <taxon>Pseudonocardiales</taxon>
        <taxon>Pseudonocardiaceae</taxon>
        <taxon>Saccharothrix</taxon>
    </lineage>
</organism>
<dbReference type="GO" id="GO:0003677">
    <property type="term" value="F:DNA binding"/>
    <property type="evidence" value="ECO:0007669"/>
    <property type="project" value="InterPro"/>
</dbReference>
<evidence type="ECO:0000313" key="2">
    <source>
        <dbReference type="EMBL" id="MBB4966810.1"/>
    </source>
</evidence>
<dbReference type="RefSeq" id="WP_221447311.1">
    <property type="nucleotide sequence ID" value="NZ_BAABAI010000022.1"/>
</dbReference>
<dbReference type="InterPro" id="IPR013762">
    <property type="entry name" value="Integrase-like_cat_sf"/>
</dbReference>
<sequence length="725" mass="78870">MTAPEINADINSGDRYLLPLPEPGTPVVLPQFVVAMHTHLNACYADAAWPLGPLTANPSTYRRVIYWRNCPAVFADELRLAAWTMINGHLRPTFLQTRGARLRSRLSAAQIHETISAWIRLAIWLQARGIRRLADCTTGVLHSYGQHLLSYHTNRSHTHKMLGAVTRLWAFDQLSARPAGIGRAPWDERGADDYLPAATTTGGENETEPLAEQTMGPLLVWAMRMIDDLAEDILAGWAETQRLTQAARTTTGTPHGKATLEAFLAPLLAAGSPLPAGRTQGEVCLAATYLSGITGASRSQIDKLNQREGLAEAAAQRPGPCPLNVPVAGRIAGEPWRQALDFAEAPVLMRHLGTAAFIVCAYLTGMRTGEVLGMRTGCCPDPKPTTGEHADGNNADANTGRHLIRTHEYKNAVDADGNHQSSGVERDVPWVAITPVVNAIRVLERMVPDGSLLFDGRAHDLRYHRPGTGSLKPAAIRHRIEDFVAWANTEALTHHIPGEAIPADPHGPIGTARFRRSLAWHIARRPNGLVALAIQYGHLRTSVSGAYASRGRGGIHELLDMETVRAVADSVADLHDTLENGGGVSGPAARRAIRAAATAPRFAGTVITVRTARRLLANEDAMIYDNPQAFLLCQYKREQALCHRDSVKHTVKDTPGLDHCVPGCGNIVRTDQHAALLRDRAAFLDTRARHTPHPVAERLRTTAGRLRAYADTHDQTRTTLEDTTG</sequence>
<proteinExistence type="predicted"/>
<keyword evidence="1" id="KW-0233">DNA recombination</keyword>
<gene>
    <name evidence="2" type="ORF">F4559_004169</name>
</gene>
<dbReference type="Proteomes" id="UP000542674">
    <property type="component" value="Unassembled WGS sequence"/>
</dbReference>
<dbReference type="EMBL" id="JACHJS010000001">
    <property type="protein sequence ID" value="MBB4966810.1"/>
    <property type="molecule type" value="Genomic_DNA"/>
</dbReference>
<evidence type="ECO:0000256" key="1">
    <source>
        <dbReference type="ARBA" id="ARBA00023172"/>
    </source>
</evidence>
<dbReference type="GO" id="GO:0015074">
    <property type="term" value="P:DNA integration"/>
    <property type="evidence" value="ECO:0007669"/>
    <property type="project" value="InterPro"/>
</dbReference>
<dbReference type="SUPFAM" id="SSF56349">
    <property type="entry name" value="DNA breaking-rejoining enzymes"/>
    <property type="match status" value="1"/>
</dbReference>
<keyword evidence="3" id="KW-1185">Reference proteome</keyword>
<dbReference type="Gene3D" id="1.10.443.10">
    <property type="entry name" value="Intergrase catalytic core"/>
    <property type="match status" value="1"/>
</dbReference>
<comment type="caution">
    <text evidence="2">The sequence shown here is derived from an EMBL/GenBank/DDBJ whole genome shotgun (WGS) entry which is preliminary data.</text>
</comment>
<evidence type="ECO:0000313" key="3">
    <source>
        <dbReference type="Proteomes" id="UP000542674"/>
    </source>
</evidence>
<dbReference type="AlphaFoldDB" id="A0A7W7T7Q8"/>
<reference evidence="2 3" key="1">
    <citation type="submission" date="2020-08" db="EMBL/GenBank/DDBJ databases">
        <title>Sequencing the genomes of 1000 actinobacteria strains.</title>
        <authorList>
            <person name="Klenk H.-P."/>
        </authorList>
    </citation>
    <scope>NUCLEOTIDE SEQUENCE [LARGE SCALE GENOMIC DNA]</scope>
    <source>
        <strain evidence="2 3">DSM 45084</strain>
    </source>
</reference>
<accession>A0A7W7T7Q8</accession>
<dbReference type="GO" id="GO:0006310">
    <property type="term" value="P:DNA recombination"/>
    <property type="evidence" value="ECO:0007669"/>
    <property type="project" value="UniProtKB-KW"/>
</dbReference>